<comment type="caution">
    <text evidence="1">The sequence shown here is derived from an EMBL/GenBank/DDBJ whole genome shotgun (WGS) entry which is preliminary data.</text>
</comment>
<keyword evidence="2" id="KW-1185">Reference proteome</keyword>
<proteinExistence type="predicted"/>
<name>A0ABY0JLA1_9ENTR</name>
<organism evidence="1 2">
    <name type="scientific">Citrobacter europaeus</name>
    <dbReference type="NCBI Taxonomy" id="1914243"/>
    <lineage>
        <taxon>Bacteria</taxon>
        <taxon>Pseudomonadati</taxon>
        <taxon>Pseudomonadota</taxon>
        <taxon>Gammaproteobacteria</taxon>
        <taxon>Enterobacterales</taxon>
        <taxon>Enterobacteriaceae</taxon>
        <taxon>Citrobacter</taxon>
    </lineage>
</organism>
<protein>
    <submittedName>
        <fullName evidence="1">Uncharacterized protein</fullName>
    </submittedName>
</protein>
<accession>A0ABY0JLA1</accession>
<dbReference type="EMBL" id="FLUX01000011">
    <property type="protein sequence ID" value="SBW23692.1"/>
    <property type="molecule type" value="Genomic_DNA"/>
</dbReference>
<reference evidence="1 2" key="1">
    <citation type="submission" date="2016-04" db="EMBL/GenBank/DDBJ databases">
        <authorList>
            <person name="Mornico D."/>
        </authorList>
    </citation>
    <scope>NUCLEOTIDE SEQUENCE [LARGE SCALE GENOMIC DNA]</scope>
    <source>
        <strain evidence="1 2">A121</strain>
    </source>
</reference>
<dbReference type="Proteomes" id="UP000195338">
    <property type="component" value="Unassembled WGS sequence"/>
</dbReference>
<gene>
    <name evidence="1" type="ORF">BN4901_1187</name>
</gene>
<evidence type="ECO:0000313" key="1">
    <source>
        <dbReference type="EMBL" id="SBW23692.1"/>
    </source>
</evidence>
<sequence length="37" mass="4234">MSALCFFLLADAFSFFKPQRPSRYSHFITHQAVIAKG</sequence>
<evidence type="ECO:0000313" key="2">
    <source>
        <dbReference type="Proteomes" id="UP000195338"/>
    </source>
</evidence>